<keyword evidence="4 7" id="KW-1133">Transmembrane helix</keyword>
<evidence type="ECO:0000256" key="2">
    <source>
        <dbReference type="ARBA" id="ARBA00022448"/>
    </source>
</evidence>
<evidence type="ECO:0000313" key="8">
    <source>
        <dbReference type="Proteomes" id="UP001652581"/>
    </source>
</evidence>
<accession>A0ABM5DPB0</accession>
<feature type="transmembrane region" description="Helical" evidence="7">
    <location>
        <begin position="674"/>
        <end position="695"/>
    </location>
</feature>
<sequence>MRSTQKGKPSLEKIEAAPENLPGMKLEAQASESSLAKASSAESFSESQILEDKGPGTWSMTAWISEAQALEARAARAQAWETQACEAQIRASQPKQSSLDMGAAPVMKQELLPENVQVPQKEENEVLLTRPLWSNKTEYILTQAGYALRPGNLWRFTFLWLHSGGCSFLVIYLFLLFLLGIPLLFLEMAAGQKLRQGNIGVWKVISPWIGGVGYTSFMVCFITSLYLNVINAWTLFYLGQSFQFPLPWEKCPLMKNSSGFDPECAQTTPSLYFWYRMTLMASDRIEDGGPPVFSLSLPLFMSLCVLGAFMINGLKSIGKVIYVLVSASYLIILCFLIRSLLLEGAVNGLQFLAVAEIPSMYNVNVWCRAGNQVLFSLGLGFGAIVSVSSHMQPSNNCLSDAFVVAVINLITMLLVTPFIFSVLGFWATVITHHCSEKNTETLLKLVTLGILPPEAQPPPNLQGNPTSIFTSWFNSLSHSIQRKILSHVPECNLEKQFLKIRESTNFVFLAFTEAMSFIPGSSFWSFIFFLMSLALGLSTMIGIMQGIITPLQDVFSSFKKYTKSFTVVVFMLMFLCGLFFTRPSGIYYIVLLNDHWTVLPIIIIIIFENLAVSWPSNARSFFADLAILWGHPIYPIIHWLWSYLSPIMLLILFVISLFQLSLKTKTYVAWDSSSVCIIVGLYYSVLVAWNLFYLVQSFQSPLPWSLCPLMKNSSGFDPECAWTTPTTYFWYRKVLKATDEIEIGGIPVMHLSVCLFVTWLIICISMMKGPKSTGKMLYVSVLLPYIILFCLLIRSLMLKGANFGLKSLLAAKVPALYSVEVWRRTGNQLFLSLGAGFGSFTAVSSHIPRSNNCVMDAFAVSFLNLVASMTTTVFVFAVMGHLAIKNNEKCYLMNAKTVMDLVAANLLPHEAQPPDSLHHDPSSIYSKWLNNLPGQVKERILPHLTNCDLSEQLSEVMVGPGVAIVAISNIISVFSGSTFWAIITFVLLVTLGLSTVIGITRGIITPLQNTFSSLREHSGLLTVGVCVPMFLSSLLFVRPLGSYYVNLLDDYWTSLPLFFVVILETVAMAWIYGARRFLADLSIMLGRPISPVYRWLWCFLSPFVLLVLFLSALIHLFVKKITYLAWDSKSSDEVTRTYPSWAKVLLIALIILTILPVPAYFFYTFTEVTSASMTHRRATVILKPEAKEGLPKAHLWLQVKQSLKKVNKMDK</sequence>
<proteinExistence type="predicted"/>
<evidence type="ECO:0000256" key="1">
    <source>
        <dbReference type="ARBA" id="ARBA00004141"/>
    </source>
</evidence>
<keyword evidence="5 7" id="KW-0472">Membrane</keyword>
<dbReference type="SUPFAM" id="SSF161070">
    <property type="entry name" value="SNF-like"/>
    <property type="match status" value="2"/>
</dbReference>
<feature type="transmembrane region" description="Helical" evidence="7">
    <location>
        <begin position="956"/>
        <end position="974"/>
    </location>
</feature>
<feature type="region of interest" description="Disordered" evidence="6">
    <location>
        <begin position="1"/>
        <end position="51"/>
    </location>
</feature>
<comment type="subcellular location">
    <subcellularLocation>
        <location evidence="1">Membrane</location>
        <topology evidence="1">Multi-pass membrane protein</topology>
    </subcellularLocation>
</comment>
<keyword evidence="2" id="KW-0813">Transport</keyword>
<feature type="transmembrane region" description="Helical" evidence="7">
    <location>
        <begin position="207"/>
        <end position="227"/>
    </location>
</feature>
<evidence type="ECO:0000256" key="4">
    <source>
        <dbReference type="ARBA" id="ARBA00022989"/>
    </source>
</evidence>
<dbReference type="PRINTS" id="PR00176">
    <property type="entry name" value="NANEUSMPORT"/>
</dbReference>
<keyword evidence="8" id="KW-1185">Reference proteome</keyword>
<feature type="transmembrane region" description="Helical" evidence="7">
    <location>
        <begin position="523"/>
        <end position="549"/>
    </location>
</feature>
<feature type="transmembrane region" description="Helical" evidence="7">
    <location>
        <begin position="321"/>
        <end position="341"/>
    </location>
</feature>
<dbReference type="Proteomes" id="UP001652581">
    <property type="component" value="Chromosome 9"/>
</dbReference>
<organism evidence="8 10">
    <name type="scientific">Vicugna pacos</name>
    <name type="common">Alpaca</name>
    <name type="synonym">Lama pacos</name>
    <dbReference type="NCBI Taxonomy" id="30538"/>
    <lineage>
        <taxon>Eukaryota</taxon>
        <taxon>Metazoa</taxon>
        <taxon>Chordata</taxon>
        <taxon>Craniata</taxon>
        <taxon>Vertebrata</taxon>
        <taxon>Euteleostomi</taxon>
        <taxon>Mammalia</taxon>
        <taxon>Eutheria</taxon>
        <taxon>Laurasiatheria</taxon>
        <taxon>Artiodactyla</taxon>
        <taxon>Tylopoda</taxon>
        <taxon>Camelidae</taxon>
        <taxon>Vicugna</taxon>
    </lineage>
</organism>
<feature type="transmembrane region" description="Helical" evidence="7">
    <location>
        <begin position="743"/>
        <end position="764"/>
    </location>
</feature>
<feature type="transmembrane region" description="Helical" evidence="7">
    <location>
        <begin position="401"/>
        <end position="427"/>
    </location>
</feature>
<dbReference type="PANTHER" id="PTHR11616:SF327">
    <property type="entry name" value="ORPHAN SODIUM- AND CHLORIDE-DEPENDENT NEUROTRANSMITTER TRANSPORTER NTT5"/>
    <property type="match status" value="1"/>
</dbReference>
<evidence type="ECO:0000313" key="9">
    <source>
        <dbReference type="RefSeq" id="XP_072822733.1"/>
    </source>
</evidence>
<dbReference type="PANTHER" id="PTHR11616">
    <property type="entry name" value="SODIUM/CHLORIDE DEPENDENT TRANSPORTER"/>
    <property type="match status" value="1"/>
</dbReference>
<dbReference type="Pfam" id="PF00209">
    <property type="entry name" value="SNF"/>
    <property type="match status" value="2"/>
</dbReference>
<feature type="compositionally biased region" description="Low complexity" evidence="6">
    <location>
        <begin position="25"/>
        <end position="48"/>
    </location>
</feature>
<keyword evidence="3 7" id="KW-0812">Transmembrane</keyword>
<reference evidence="9 10" key="1">
    <citation type="submission" date="2025-05" db="UniProtKB">
        <authorList>
            <consortium name="RefSeq"/>
        </authorList>
    </citation>
    <scope>IDENTIFICATION</scope>
</reference>
<feature type="transmembrane region" description="Helical" evidence="7">
    <location>
        <begin position="776"/>
        <end position="797"/>
    </location>
</feature>
<feature type="transmembrane region" description="Helical" evidence="7">
    <location>
        <begin position="292"/>
        <end position="314"/>
    </location>
</feature>
<name>A0ABM5DPB0_VICPA</name>
<gene>
    <name evidence="9 10" type="primary">SLC6A16</name>
</gene>
<dbReference type="InterPro" id="IPR000175">
    <property type="entry name" value="Na/ntran_symport"/>
</dbReference>
<feature type="transmembrane region" description="Helical" evidence="7">
    <location>
        <begin position="561"/>
        <end position="580"/>
    </location>
</feature>
<dbReference type="PROSITE" id="PS50267">
    <property type="entry name" value="NA_NEUROTRAN_SYMP_3"/>
    <property type="match status" value="2"/>
</dbReference>
<evidence type="ECO:0000256" key="5">
    <source>
        <dbReference type="ARBA" id="ARBA00023136"/>
    </source>
</evidence>
<feature type="transmembrane region" description="Helical" evidence="7">
    <location>
        <begin position="369"/>
        <end position="389"/>
    </location>
</feature>
<dbReference type="GeneID" id="102527580"/>
<evidence type="ECO:0000313" key="10">
    <source>
        <dbReference type="RefSeq" id="XP_072822734.1"/>
    </source>
</evidence>
<dbReference type="RefSeq" id="XP_072822734.1">
    <property type="nucleotide sequence ID" value="XM_072966633.1"/>
</dbReference>
<feature type="transmembrane region" description="Helical" evidence="7">
    <location>
        <begin position="980"/>
        <end position="999"/>
    </location>
</feature>
<protein>
    <submittedName>
        <fullName evidence="9 10">Orphan sodium- and chloride-dependent neurotransmitter transporter NTT5 isoform X1</fullName>
    </submittedName>
</protein>
<feature type="transmembrane region" description="Helical" evidence="7">
    <location>
        <begin position="1138"/>
        <end position="1163"/>
    </location>
</feature>
<evidence type="ECO:0000256" key="6">
    <source>
        <dbReference type="SAM" id="MobiDB-lite"/>
    </source>
</evidence>
<feature type="transmembrane region" description="Helical" evidence="7">
    <location>
        <begin position="1095"/>
        <end position="1118"/>
    </location>
</feature>
<feature type="transmembrane region" description="Helical" evidence="7">
    <location>
        <begin position="1019"/>
        <end position="1037"/>
    </location>
</feature>
<feature type="transmembrane region" description="Helical" evidence="7">
    <location>
        <begin position="586"/>
        <end position="607"/>
    </location>
</feature>
<evidence type="ECO:0000256" key="7">
    <source>
        <dbReference type="SAM" id="Phobius"/>
    </source>
</evidence>
<dbReference type="InterPro" id="IPR037272">
    <property type="entry name" value="SNS_sf"/>
</dbReference>
<feature type="transmembrane region" description="Helical" evidence="7">
    <location>
        <begin position="1057"/>
        <end position="1074"/>
    </location>
</feature>
<dbReference type="RefSeq" id="XP_072822733.1">
    <property type="nucleotide sequence ID" value="XM_072966632.1"/>
</dbReference>
<dbReference type="PROSITE" id="PS00754">
    <property type="entry name" value="NA_NEUROTRAN_SYMP_2"/>
    <property type="match status" value="2"/>
</dbReference>
<feature type="transmembrane region" description="Helical" evidence="7">
    <location>
        <begin position="859"/>
        <end position="884"/>
    </location>
</feature>
<feature type="transmembrane region" description="Helical" evidence="7">
    <location>
        <begin position="643"/>
        <end position="662"/>
    </location>
</feature>
<evidence type="ECO:0000256" key="3">
    <source>
        <dbReference type="ARBA" id="ARBA00022692"/>
    </source>
</evidence>
<feature type="transmembrane region" description="Helical" evidence="7">
    <location>
        <begin position="159"/>
        <end position="186"/>
    </location>
</feature>